<dbReference type="EMBL" id="JABWCV010000031">
    <property type="protein sequence ID" value="NVF16218.1"/>
    <property type="molecule type" value="Genomic_DNA"/>
</dbReference>
<protein>
    <submittedName>
        <fullName evidence="1">Uncharacterized protein</fullName>
    </submittedName>
</protein>
<proteinExistence type="predicted"/>
<dbReference type="AlphaFoldDB" id="A0A7Y6RFX6"/>
<keyword evidence="2" id="KW-1185">Reference proteome</keyword>
<dbReference type="Proteomes" id="UP000589984">
    <property type="component" value="Unassembled WGS sequence"/>
</dbReference>
<accession>A0A7Y6RFX6</accession>
<organism evidence="1 2">
    <name type="scientific">Vreelandella maris</name>
    <dbReference type="NCBI Taxonomy" id="2729617"/>
    <lineage>
        <taxon>Bacteria</taxon>
        <taxon>Pseudomonadati</taxon>
        <taxon>Pseudomonadota</taxon>
        <taxon>Gammaproteobacteria</taxon>
        <taxon>Oceanospirillales</taxon>
        <taxon>Halomonadaceae</taxon>
        <taxon>Vreelandella</taxon>
    </lineage>
</organism>
<comment type="caution">
    <text evidence="1">The sequence shown here is derived from an EMBL/GenBank/DDBJ whole genome shotgun (WGS) entry which is preliminary data.</text>
</comment>
<gene>
    <name evidence="1" type="ORF">HUO07_18920</name>
</gene>
<evidence type="ECO:0000313" key="2">
    <source>
        <dbReference type="Proteomes" id="UP000589984"/>
    </source>
</evidence>
<evidence type="ECO:0000313" key="1">
    <source>
        <dbReference type="EMBL" id="NVF16218.1"/>
    </source>
</evidence>
<reference evidence="1 2" key="1">
    <citation type="submission" date="2020-06" db="EMBL/GenBank/DDBJ databases">
        <title>Halomonas sp. QX-1 draft genome sequence.</title>
        <authorList>
            <person name="Qiu X."/>
        </authorList>
    </citation>
    <scope>NUCLEOTIDE SEQUENCE [LARGE SCALE GENOMIC DNA]</scope>
    <source>
        <strain evidence="1 2">QX-1</strain>
    </source>
</reference>
<dbReference type="RefSeq" id="WP_176304801.1">
    <property type="nucleotide sequence ID" value="NZ_JABWCV010000031.1"/>
</dbReference>
<sequence length="209" mass="23170">MTYAYGMKGAPAVGNGLGGLPRRTESMMEDTSIFSVSNFFTSIFSVSGSAGTPIVINTPALDLSKTLIYFNQRVSDGSSSAYSAQLTDIGEGFIEFTPRISGADLDIINLVMLQLNGVKKVHNFIGRQNYRAYEYIPRDDFKSSLIPFVSTHYRPAYYGFDNNGDWGFYEVYDDVNNSESRVRIERNFAGTFNPSESASYLLSVVELLS</sequence>
<name>A0A7Y6RFX6_9GAMM</name>